<evidence type="ECO:0000256" key="11">
    <source>
        <dbReference type="ARBA" id="ARBA00024867"/>
    </source>
</evidence>
<dbReference type="CDD" id="cd00082">
    <property type="entry name" value="HisKA"/>
    <property type="match status" value="1"/>
</dbReference>
<evidence type="ECO:0000259" key="18">
    <source>
        <dbReference type="PROSITE" id="PS50112"/>
    </source>
</evidence>
<dbReference type="InterPro" id="IPR004358">
    <property type="entry name" value="Sig_transdc_His_kin-like_C"/>
</dbReference>
<dbReference type="InterPro" id="IPR013656">
    <property type="entry name" value="PAS_4"/>
</dbReference>
<evidence type="ECO:0000256" key="6">
    <source>
        <dbReference type="ARBA" id="ARBA00022679"/>
    </source>
</evidence>
<dbReference type="InterPro" id="IPR003661">
    <property type="entry name" value="HisK_dim/P_dom"/>
</dbReference>
<comment type="catalytic activity">
    <reaction evidence="1">
        <text>ATP + protein L-histidine = ADP + protein N-phospho-L-histidine.</text>
        <dbReference type="EC" id="2.7.13.3"/>
    </reaction>
</comment>
<dbReference type="Pfam" id="PF00512">
    <property type="entry name" value="HisKA"/>
    <property type="match status" value="1"/>
</dbReference>
<keyword evidence="9" id="KW-0067">ATP-binding</keyword>
<organism evidence="20 21">
    <name type="scientific">Desulfosporosinus lacus DSM 15449</name>
    <dbReference type="NCBI Taxonomy" id="1121420"/>
    <lineage>
        <taxon>Bacteria</taxon>
        <taxon>Bacillati</taxon>
        <taxon>Bacillota</taxon>
        <taxon>Clostridia</taxon>
        <taxon>Eubacteriales</taxon>
        <taxon>Desulfitobacteriaceae</taxon>
        <taxon>Desulfosporosinus</taxon>
    </lineage>
</organism>
<proteinExistence type="inferred from homology"/>
<sequence length="1091" mass="122719">MSNHREMMDETMDTLRTLFNIIEDYVFIVGESGTIIEVNNSATQKLGYSIEELRGANILLIYPPERHDEAFSAVREMMEGKLYKNTIPLFTKEGKYILVETRVFIGKWLGENVAFGICKDISSLKNQERLLSSMIDATPDLVFFKDTNCVFLGCNNAFSDKCIGLSKKEIIGKTDMDFAKDKGLVELFHQRDNEVFETGETRINEERISMANGSMADVETVKTPFYDESGKIAGLIGIARDITVRKSVEKQLKVQTEYAEMLLNTVPSAVFSIDNNKKILSWNKWAEHLTGYSQDEVVGKDCSLFSNSPCNEKCGLYLKEPVIGKVCTIRNKKGATRYISKNAALLRDETGEITGGIECFDDITDRIQIEEQLRESEERYSAIVNCAPEIVAIFKMGTIVFVNDAGLSASGYEKNEVIGHNVEKFISKKSNELILANMKRRIQGETIGDFEIEFINKTGAVTNLIVKTSAITYENESAVLAVLIDITERKHAEEELNKKEKILSAVAMSIKEFLDCSDYLVAVKNSFELLGSATQVDRINLFQNTFDLAGNQYTNQKVEWHSSLCEPLLNNWDLQGIPFTRIDGFIEPLINGEAYFGIVRELKNDRTREVLAAKGILSIAVIPIFIRGNFWGFVGFDDCTYERNWSEAEFSVLRAFANSLERAVERSIINEELEKSKKAAETASILKGQFLANMSHEIRTPMNGIIGFIELLFRTDLTREQWGFLGQIKSASDALLLLINDILDYSKIEADKLELENILFDIHSLVEGSVNLFVPRANDKGIRINLFIASDVPKVLYGDPGRLRQVLNNLIGNGLKFTEEGEVNVKLILVEDNAQNVKIQFQISDTGIGIDKEVLPRLFTIFSQADASTTRKYGGTGLGLAISHRIINLMNGKIYVDSVLGKGSTFYIELDLKRYNPWSILNLDNTQMIRRELLETAFSGSGSQARSFEDCIDEKYTNKDMTNKSASKEQYNVLLVEDTLANQKLATVMLKQLGYNADLAENGQKAVEMCNIKKYNIILMDCQMPLMDGYEASSIIKKNEGLNRETVIIAMTAHAMAGDREKCINSGMDDYFSKPISMNKLDKMLKKWLGD</sequence>
<feature type="domain" description="PAS" evidence="18">
    <location>
        <begin position="11"/>
        <end position="81"/>
    </location>
</feature>
<dbReference type="SMART" id="SM00091">
    <property type="entry name" value="PAS"/>
    <property type="match status" value="4"/>
</dbReference>
<feature type="domain" description="PAS" evidence="18">
    <location>
        <begin position="376"/>
        <end position="445"/>
    </location>
</feature>
<dbReference type="SMART" id="SM00388">
    <property type="entry name" value="HisKA"/>
    <property type="match status" value="1"/>
</dbReference>
<dbReference type="SUPFAM" id="SSF55874">
    <property type="entry name" value="ATPase domain of HSP90 chaperone/DNA topoisomerase II/histidine kinase"/>
    <property type="match status" value="1"/>
</dbReference>
<dbReference type="RefSeq" id="WP_073033158.1">
    <property type="nucleotide sequence ID" value="NZ_FQXJ01000033.1"/>
</dbReference>
<feature type="domain" description="PAS" evidence="18">
    <location>
        <begin position="255"/>
        <end position="300"/>
    </location>
</feature>
<evidence type="ECO:0000256" key="15">
    <source>
        <dbReference type="PROSITE-ProRule" id="PRU00169"/>
    </source>
</evidence>
<dbReference type="AlphaFoldDB" id="A0A1M6FX94"/>
<feature type="domain" description="PAC" evidence="19">
    <location>
        <begin position="322"/>
        <end position="375"/>
    </location>
</feature>
<dbReference type="InterPro" id="IPR036097">
    <property type="entry name" value="HisK_dim/P_sf"/>
</dbReference>
<feature type="domain" description="PAC" evidence="19">
    <location>
        <begin position="448"/>
        <end position="498"/>
    </location>
</feature>
<keyword evidence="7" id="KW-0547">Nucleotide-binding</keyword>
<dbReference type="InterPro" id="IPR003594">
    <property type="entry name" value="HATPase_dom"/>
</dbReference>
<dbReference type="Gene3D" id="3.30.450.20">
    <property type="entry name" value="PAS domain"/>
    <property type="match status" value="4"/>
</dbReference>
<comment type="function">
    <text evidence="11">May play the central regulatory role in sporulation. It may be an element of the effector pathway responsible for the activation of sporulation genes in response to nutritional stress. Spo0A may act in concert with spo0H (a sigma factor) to control the expression of some genes that are critical to the sporulation process.</text>
</comment>
<dbReference type="PANTHER" id="PTHR45339:SF1">
    <property type="entry name" value="HYBRID SIGNAL TRANSDUCTION HISTIDINE KINASE J"/>
    <property type="match status" value="1"/>
</dbReference>
<evidence type="ECO:0000259" key="16">
    <source>
        <dbReference type="PROSITE" id="PS50109"/>
    </source>
</evidence>
<dbReference type="InterPro" id="IPR013767">
    <property type="entry name" value="PAS_fold"/>
</dbReference>
<dbReference type="OrthoDB" id="9809348at2"/>
<dbReference type="Gene3D" id="3.30.565.10">
    <property type="entry name" value="Histidine kinase-like ATPase, C-terminal domain"/>
    <property type="match status" value="1"/>
</dbReference>
<evidence type="ECO:0000256" key="2">
    <source>
        <dbReference type="ARBA" id="ARBA00006402"/>
    </source>
</evidence>
<dbReference type="CDD" id="cd17546">
    <property type="entry name" value="REC_hyHK_CKI1_RcsC-like"/>
    <property type="match status" value="1"/>
</dbReference>
<dbReference type="EMBL" id="FQXJ01000033">
    <property type="protein sequence ID" value="SHJ02297.1"/>
    <property type="molecule type" value="Genomic_DNA"/>
</dbReference>
<dbReference type="Pfam" id="PF08448">
    <property type="entry name" value="PAS_4"/>
    <property type="match status" value="1"/>
</dbReference>
<protein>
    <recommendedName>
        <fullName evidence="14">Circadian input-output histidine kinase CikA</fullName>
        <ecNumber evidence="3">2.7.13.3</ecNumber>
    </recommendedName>
    <alternativeName>
        <fullName evidence="13">Sensory/regulatory protein RpfC</fullName>
    </alternativeName>
    <alternativeName>
        <fullName evidence="4">Stage 0 sporulation protein A homolog</fullName>
    </alternativeName>
</protein>
<evidence type="ECO:0000313" key="21">
    <source>
        <dbReference type="Proteomes" id="UP000183954"/>
    </source>
</evidence>
<name>A0A1M6FX94_9FIRM</name>
<evidence type="ECO:0000259" key="19">
    <source>
        <dbReference type="PROSITE" id="PS50113"/>
    </source>
</evidence>
<comment type="similarity">
    <text evidence="2">In the N-terminal section; belongs to the phytochrome family.</text>
</comment>
<evidence type="ECO:0000313" key="20">
    <source>
        <dbReference type="EMBL" id="SHJ02297.1"/>
    </source>
</evidence>
<keyword evidence="10" id="KW-0902">Two-component regulatory system</keyword>
<keyword evidence="6" id="KW-0808">Transferase</keyword>
<evidence type="ECO:0000256" key="13">
    <source>
        <dbReference type="ARBA" id="ARBA00068150"/>
    </source>
</evidence>
<dbReference type="Pfam" id="PF01590">
    <property type="entry name" value="GAF"/>
    <property type="match status" value="1"/>
</dbReference>
<feature type="domain" description="Response regulatory" evidence="17">
    <location>
        <begin position="972"/>
        <end position="1089"/>
    </location>
</feature>
<feature type="modified residue" description="4-aspartylphosphate" evidence="15">
    <location>
        <position position="1021"/>
    </location>
</feature>
<evidence type="ECO:0000256" key="5">
    <source>
        <dbReference type="ARBA" id="ARBA00022553"/>
    </source>
</evidence>
<dbReference type="Gene3D" id="3.30.450.40">
    <property type="match status" value="1"/>
</dbReference>
<dbReference type="InterPro" id="IPR029016">
    <property type="entry name" value="GAF-like_dom_sf"/>
</dbReference>
<dbReference type="EC" id="2.7.13.3" evidence="3"/>
<dbReference type="SUPFAM" id="SSF55781">
    <property type="entry name" value="GAF domain-like"/>
    <property type="match status" value="1"/>
</dbReference>
<dbReference type="Pfam" id="PF13426">
    <property type="entry name" value="PAS_9"/>
    <property type="match status" value="2"/>
</dbReference>
<dbReference type="PROSITE" id="PS50110">
    <property type="entry name" value="RESPONSE_REGULATORY"/>
    <property type="match status" value="1"/>
</dbReference>
<comment type="subunit">
    <text evidence="12">At low DSF concentrations, interacts with RpfF.</text>
</comment>
<dbReference type="SUPFAM" id="SSF52172">
    <property type="entry name" value="CheY-like"/>
    <property type="match status" value="1"/>
</dbReference>
<dbReference type="InterPro" id="IPR011006">
    <property type="entry name" value="CheY-like_superfamily"/>
</dbReference>
<feature type="domain" description="PAS" evidence="18">
    <location>
        <begin position="127"/>
        <end position="207"/>
    </location>
</feature>
<evidence type="ECO:0000256" key="7">
    <source>
        <dbReference type="ARBA" id="ARBA00022741"/>
    </source>
</evidence>
<dbReference type="GO" id="GO:0006355">
    <property type="term" value="P:regulation of DNA-templated transcription"/>
    <property type="evidence" value="ECO:0007669"/>
    <property type="project" value="InterPro"/>
</dbReference>
<dbReference type="GO" id="GO:0000155">
    <property type="term" value="F:phosphorelay sensor kinase activity"/>
    <property type="evidence" value="ECO:0007669"/>
    <property type="project" value="InterPro"/>
</dbReference>
<dbReference type="SUPFAM" id="SSF47384">
    <property type="entry name" value="Homodimeric domain of signal transducing histidine kinase"/>
    <property type="match status" value="1"/>
</dbReference>
<dbReference type="InterPro" id="IPR003018">
    <property type="entry name" value="GAF"/>
</dbReference>
<dbReference type="Gene3D" id="3.40.50.2300">
    <property type="match status" value="1"/>
</dbReference>
<dbReference type="Pfam" id="PF00072">
    <property type="entry name" value="Response_reg"/>
    <property type="match status" value="1"/>
</dbReference>
<feature type="domain" description="PAC" evidence="19">
    <location>
        <begin position="202"/>
        <end position="254"/>
    </location>
</feature>
<dbReference type="PROSITE" id="PS50109">
    <property type="entry name" value="HIS_KIN"/>
    <property type="match status" value="1"/>
</dbReference>
<dbReference type="InterPro" id="IPR035965">
    <property type="entry name" value="PAS-like_dom_sf"/>
</dbReference>
<dbReference type="PROSITE" id="PS50112">
    <property type="entry name" value="PAS"/>
    <property type="match status" value="4"/>
</dbReference>
<dbReference type="STRING" id="1121420.SAMN02746098_05026"/>
<evidence type="ECO:0000256" key="1">
    <source>
        <dbReference type="ARBA" id="ARBA00000085"/>
    </source>
</evidence>
<dbReference type="SMART" id="SM00065">
    <property type="entry name" value="GAF"/>
    <property type="match status" value="1"/>
</dbReference>
<evidence type="ECO:0000256" key="10">
    <source>
        <dbReference type="ARBA" id="ARBA00023012"/>
    </source>
</evidence>
<evidence type="ECO:0000259" key="17">
    <source>
        <dbReference type="PROSITE" id="PS50110"/>
    </source>
</evidence>
<dbReference type="SMART" id="SM00086">
    <property type="entry name" value="PAC"/>
    <property type="match status" value="3"/>
</dbReference>
<dbReference type="PRINTS" id="PR00344">
    <property type="entry name" value="BCTRLSENSOR"/>
</dbReference>
<dbReference type="FunFam" id="1.10.287.130:FF:000002">
    <property type="entry name" value="Two-component osmosensing histidine kinase"/>
    <property type="match status" value="1"/>
</dbReference>
<evidence type="ECO:0000256" key="3">
    <source>
        <dbReference type="ARBA" id="ARBA00012438"/>
    </source>
</evidence>
<dbReference type="InterPro" id="IPR036890">
    <property type="entry name" value="HATPase_C_sf"/>
</dbReference>
<dbReference type="Proteomes" id="UP000183954">
    <property type="component" value="Unassembled WGS sequence"/>
</dbReference>
<dbReference type="Gene3D" id="1.10.287.130">
    <property type="match status" value="1"/>
</dbReference>
<accession>A0A1M6FX94</accession>
<dbReference type="Pfam" id="PF00989">
    <property type="entry name" value="PAS"/>
    <property type="match status" value="1"/>
</dbReference>
<evidence type="ECO:0000256" key="14">
    <source>
        <dbReference type="ARBA" id="ARBA00074306"/>
    </source>
</evidence>
<dbReference type="NCBIfam" id="TIGR00229">
    <property type="entry name" value="sensory_box"/>
    <property type="match status" value="4"/>
</dbReference>
<dbReference type="SUPFAM" id="SSF55785">
    <property type="entry name" value="PYP-like sensor domain (PAS domain)"/>
    <property type="match status" value="4"/>
</dbReference>
<keyword evidence="5 15" id="KW-0597">Phosphoprotein</keyword>
<evidence type="ECO:0000256" key="4">
    <source>
        <dbReference type="ARBA" id="ARBA00018672"/>
    </source>
</evidence>
<dbReference type="Pfam" id="PF02518">
    <property type="entry name" value="HATPase_c"/>
    <property type="match status" value="1"/>
</dbReference>
<reference evidence="21" key="1">
    <citation type="submission" date="2016-11" db="EMBL/GenBank/DDBJ databases">
        <authorList>
            <person name="Varghese N."/>
            <person name="Submissions S."/>
        </authorList>
    </citation>
    <scope>NUCLEOTIDE SEQUENCE [LARGE SCALE GENOMIC DNA]</scope>
    <source>
        <strain evidence="21">DSM 15449</strain>
    </source>
</reference>
<dbReference type="InterPro" id="IPR001789">
    <property type="entry name" value="Sig_transdc_resp-reg_receiver"/>
</dbReference>
<dbReference type="PROSITE" id="PS50113">
    <property type="entry name" value="PAC"/>
    <property type="match status" value="3"/>
</dbReference>
<keyword evidence="8" id="KW-0418">Kinase</keyword>
<dbReference type="CDD" id="cd00130">
    <property type="entry name" value="PAS"/>
    <property type="match status" value="4"/>
</dbReference>
<evidence type="ECO:0000256" key="8">
    <source>
        <dbReference type="ARBA" id="ARBA00022777"/>
    </source>
</evidence>
<dbReference type="InterPro" id="IPR001610">
    <property type="entry name" value="PAC"/>
</dbReference>
<evidence type="ECO:0000256" key="12">
    <source>
        <dbReference type="ARBA" id="ARBA00064003"/>
    </source>
</evidence>
<dbReference type="InterPro" id="IPR005467">
    <property type="entry name" value="His_kinase_dom"/>
</dbReference>
<dbReference type="FunFam" id="3.30.565.10:FF:000010">
    <property type="entry name" value="Sensor histidine kinase RcsC"/>
    <property type="match status" value="1"/>
</dbReference>
<dbReference type="SMART" id="SM00448">
    <property type="entry name" value="REC"/>
    <property type="match status" value="1"/>
</dbReference>
<dbReference type="InterPro" id="IPR000014">
    <property type="entry name" value="PAS"/>
</dbReference>
<dbReference type="PANTHER" id="PTHR45339">
    <property type="entry name" value="HYBRID SIGNAL TRANSDUCTION HISTIDINE KINASE J"/>
    <property type="match status" value="1"/>
</dbReference>
<feature type="domain" description="Histidine kinase" evidence="16">
    <location>
        <begin position="693"/>
        <end position="914"/>
    </location>
</feature>
<keyword evidence="21" id="KW-1185">Reference proteome</keyword>
<evidence type="ECO:0000256" key="9">
    <source>
        <dbReference type="ARBA" id="ARBA00022840"/>
    </source>
</evidence>
<gene>
    <name evidence="20" type="ORF">SAMN02746098_05026</name>
</gene>
<dbReference type="GO" id="GO:0005524">
    <property type="term" value="F:ATP binding"/>
    <property type="evidence" value="ECO:0007669"/>
    <property type="project" value="UniProtKB-KW"/>
</dbReference>
<dbReference type="InterPro" id="IPR000700">
    <property type="entry name" value="PAS-assoc_C"/>
</dbReference>
<dbReference type="SMART" id="SM00387">
    <property type="entry name" value="HATPase_c"/>
    <property type="match status" value="1"/>
</dbReference>
<dbReference type="CDD" id="cd16922">
    <property type="entry name" value="HATPase_EvgS-ArcB-TorS-like"/>
    <property type="match status" value="1"/>
</dbReference>